<evidence type="ECO:0000256" key="6">
    <source>
        <dbReference type="SAM" id="SignalP"/>
    </source>
</evidence>
<dbReference type="Pfam" id="PF01546">
    <property type="entry name" value="Peptidase_M20"/>
    <property type="match status" value="1"/>
</dbReference>
<dbReference type="InterPro" id="IPR036264">
    <property type="entry name" value="Bact_exopeptidase_dim_dom"/>
</dbReference>
<dbReference type="PIRSF" id="PIRSF005962">
    <property type="entry name" value="Pept_M20D_amidohydro"/>
    <property type="match status" value="1"/>
</dbReference>
<organism evidence="8 9">
    <name type="scientific">Phaseolus coccineus</name>
    <name type="common">Scarlet runner bean</name>
    <name type="synonym">Phaseolus multiflorus</name>
    <dbReference type="NCBI Taxonomy" id="3886"/>
    <lineage>
        <taxon>Eukaryota</taxon>
        <taxon>Viridiplantae</taxon>
        <taxon>Streptophyta</taxon>
        <taxon>Embryophyta</taxon>
        <taxon>Tracheophyta</taxon>
        <taxon>Spermatophyta</taxon>
        <taxon>Magnoliopsida</taxon>
        <taxon>eudicotyledons</taxon>
        <taxon>Gunneridae</taxon>
        <taxon>Pentapetalae</taxon>
        <taxon>rosids</taxon>
        <taxon>fabids</taxon>
        <taxon>Fabales</taxon>
        <taxon>Fabaceae</taxon>
        <taxon>Papilionoideae</taxon>
        <taxon>50 kb inversion clade</taxon>
        <taxon>NPAAA clade</taxon>
        <taxon>indigoferoid/millettioid clade</taxon>
        <taxon>Phaseoleae</taxon>
        <taxon>Phaseolus</taxon>
    </lineage>
</organism>
<feature type="binding site" evidence="5">
    <location>
        <position position="201"/>
    </location>
    <ligand>
        <name>Mn(2+)</name>
        <dbReference type="ChEBI" id="CHEBI:29035"/>
        <label>2</label>
    </ligand>
</feature>
<sequence length="439" mass="48180">MDHLRLILLLFLFLPTCFTFTFQIPSINEFSNQSSSSLKQQISELANSPSTVKWMKRIRREIHEHPELANEEFRTSALIRRELDQLGVAYKWPVAGTGVVAKLGSGSPPFVALRADMDALPIQERVDWDHKSKVDGKMHACAHDAHVAMLLGAAKILQEMKDVLQTTVVLIFQPAEERGTGAKEMVQEKVLEDVGAILGLHLGSEYQTGVVASRPGEFLAGCGGFKAKISGKGGLAGVPQHCYDPVLAASTSVISLQNIVSREVDPLDSQVLSVAMINAGYAHDIIPDSATFGGTYRAFSKKSFYGLRKRIEEVIKGQAEVHRCFAEVEFLGNEHPTIPPTTNDVRIYQLAHQVSSKIVGEDKVKLAPLFTGSEDFAFYLEKVPGTFVLLGTRNEKSGSIYPAHSPYFFIDEDVLPIGAAIHAAFALSYHSYSTNSYSL</sequence>
<feature type="binding site" evidence="5">
    <location>
        <position position="143"/>
    </location>
    <ligand>
        <name>Mn(2+)</name>
        <dbReference type="ChEBI" id="CHEBI:29035"/>
        <label>2</label>
    </ligand>
</feature>
<evidence type="ECO:0000313" key="9">
    <source>
        <dbReference type="Proteomes" id="UP001374584"/>
    </source>
</evidence>
<dbReference type="AlphaFoldDB" id="A0AAN9QVN1"/>
<dbReference type="InterPro" id="IPR044757">
    <property type="entry name" value="ILR1-like_Hyd"/>
</dbReference>
<dbReference type="GO" id="GO:0046872">
    <property type="term" value="F:metal ion binding"/>
    <property type="evidence" value="ECO:0007669"/>
    <property type="project" value="UniProtKB-KW"/>
</dbReference>
<evidence type="ECO:0000256" key="1">
    <source>
        <dbReference type="ARBA" id="ARBA00006153"/>
    </source>
</evidence>
<dbReference type="Pfam" id="PF07687">
    <property type="entry name" value="M20_dimer"/>
    <property type="match status" value="1"/>
</dbReference>
<keyword evidence="5" id="KW-0479">Metal-binding</keyword>
<name>A0AAN9QVN1_PHACN</name>
<evidence type="ECO:0000259" key="7">
    <source>
        <dbReference type="Pfam" id="PF07687"/>
    </source>
</evidence>
<dbReference type="GO" id="GO:0009850">
    <property type="term" value="P:auxin metabolic process"/>
    <property type="evidence" value="ECO:0007669"/>
    <property type="project" value="InterPro"/>
</dbReference>
<dbReference type="PANTHER" id="PTHR11014:SF147">
    <property type="entry name" value="PEPTIDASE M20 DIMERISATION DOMAIN-CONTAINING PROTEIN"/>
    <property type="match status" value="1"/>
</dbReference>
<dbReference type="SUPFAM" id="SSF55031">
    <property type="entry name" value="Bacterial exopeptidase dimerisation domain"/>
    <property type="match status" value="1"/>
</dbReference>
<dbReference type="PANTHER" id="PTHR11014">
    <property type="entry name" value="PEPTIDASE M20 FAMILY MEMBER"/>
    <property type="match status" value="1"/>
</dbReference>
<dbReference type="GO" id="GO:0005783">
    <property type="term" value="C:endoplasmic reticulum"/>
    <property type="evidence" value="ECO:0007669"/>
    <property type="project" value="TreeGrafter"/>
</dbReference>
<dbReference type="Gene3D" id="3.30.70.360">
    <property type="match status" value="1"/>
</dbReference>
<feature type="chain" id="PRO_5042989453" description="Peptidase M20 dimerisation domain-containing protein" evidence="6">
    <location>
        <begin position="20"/>
        <end position="439"/>
    </location>
</feature>
<feature type="binding site" evidence="5">
    <location>
        <position position="404"/>
    </location>
    <ligand>
        <name>Mn(2+)</name>
        <dbReference type="ChEBI" id="CHEBI:29035"/>
        <label>2</label>
    </ligand>
</feature>
<keyword evidence="3" id="KW-0378">Hydrolase</keyword>
<evidence type="ECO:0000256" key="4">
    <source>
        <dbReference type="ARBA" id="ARBA00023211"/>
    </source>
</evidence>
<feature type="binding site" evidence="5">
    <location>
        <position position="177"/>
    </location>
    <ligand>
        <name>Mn(2+)</name>
        <dbReference type="ChEBI" id="CHEBI:29035"/>
        <label>2</label>
    </ligand>
</feature>
<comment type="caution">
    <text evidence="8">The sequence shown here is derived from an EMBL/GenBank/DDBJ whole genome shotgun (WGS) entry which is preliminary data.</text>
</comment>
<evidence type="ECO:0000256" key="2">
    <source>
        <dbReference type="ARBA" id="ARBA00022729"/>
    </source>
</evidence>
<proteinExistence type="inferred from homology"/>
<feature type="binding site" evidence="5">
    <location>
        <position position="141"/>
    </location>
    <ligand>
        <name>Mn(2+)</name>
        <dbReference type="ChEBI" id="CHEBI:29035"/>
        <label>2</label>
    </ligand>
</feature>
<gene>
    <name evidence="8" type="ORF">VNO80_23290</name>
</gene>
<feature type="domain" description="Peptidase M20 dimerisation" evidence="7">
    <location>
        <begin position="221"/>
        <end position="319"/>
    </location>
</feature>
<comment type="cofactor">
    <cofactor evidence="5">
        <name>Mn(2+)</name>
        <dbReference type="ChEBI" id="CHEBI:29035"/>
    </cofactor>
    <text evidence="5">The Mn(2+) ion enhances activity.</text>
</comment>
<dbReference type="GO" id="GO:0010179">
    <property type="term" value="F:IAA-Ala conjugate hydrolase activity"/>
    <property type="evidence" value="ECO:0007669"/>
    <property type="project" value="TreeGrafter"/>
</dbReference>
<dbReference type="InterPro" id="IPR002933">
    <property type="entry name" value="Peptidase_M20"/>
</dbReference>
<accession>A0AAN9QVN1</accession>
<dbReference type="EMBL" id="JAYMYR010000008">
    <property type="protein sequence ID" value="KAK7348681.1"/>
    <property type="molecule type" value="Genomic_DNA"/>
</dbReference>
<dbReference type="InterPro" id="IPR017439">
    <property type="entry name" value="Amidohydrolase"/>
</dbReference>
<evidence type="ECO:0000313" key="8">
    <source>
        <dbReference type="EMBL" id="KAK7348681.1"/>
    </source>
</evidence>
<dbReference type="Proteomes" id="UP001374584">
    <property type="component" value="Unassembled WGS sequence"/>
</dbReference>
<dbReference type="InterPro" id="IPR011650">
    <property type="entry name" value="Peptidase_M20_dimer"/>
</dbReference>
<evidence type="ECO:0000256" key="5">
    <source>
        <dbReference type="PIRSR" id="PIRSR005962-1"/>
    </source>
</evidence>
<dbReference type="SUPFAM" id="SSF53187">
    <property type="entry name" value="Zn-dependent exopeptidases"/>
    <property type="match status" value="1"/>
</dbReference>
<protein>
    <recommendedName>
        <fullName evidence="7">Peptidase M20 dimerisation domain-containing protein</fullName>
    </recommendedName>
</protein>
<feature type="signal peptide" evidence="6">
    <location>
        <begin position="1"/>
        <end position="19"/>
    </location>
</feature>
<keyword evidence="9" id="KW-1185">Reference proteome</keyword>
<comment type="similarity">
    <text evidence="1">Belongs to the peptidase M20 family.</text>
</comment>
<reference evidence="8 9" key="1">
    <citation type="submission" date="2024-01" db="EMBL/GenBank/DDBJ databases">
        <title>The genomes of 5 underutilized Papilionoideae crops provide insights into root nodulation and disease resistanc.</title>
        <authorList>
            <person name="Jiang F."/>
        </authorList>
    </citation>
    <scope>NUCLEOTIDE SEQUENCE [LARGE SCALE GENOMIC DNA]</scope>
    <source>
        <strain evidence="8">JINMINGXINNONG_FW02</strain>
        <tissue evidence="8">Leaves</tissue>
    </source>
</reference>
<dbReference type="CDD" id="cd08017">
    <property type="entry name" value="M20_IAA_Hyd"/>
    <property type="match status" value="1"/>
</dbReference>
<keyword evidence="2 6" id="KW-0732">Signal</keyword>
<dbReference type="FunFam" id="3.30.70.360:FF:000001">
    <property type="entry name" value="N-acetyldiaminopimelate deacetylase"/>
    <property type="match status" value="1"/>
</dbReference>
<evidence type="ECO:0000256" key="3">
    <source>
        <dbReference type="ARBA" id="ARBA00022801"/>
    </source>
</evidence>
<dbReference type="NCBIfam" id="TIGR01891">
    <property type="entry name" value="amidohydrolases"/>
    <property type="match status" value="1"/>
</dbReference>
<dbReference type="Gene3D" id="3.40.630.10">
    <property type="entry name" value="Zn peptidases"/>
    <property type="match status" value="1"/>
</dbReference>
<keyword evidence="4 5" id="KW-0464">Manganese</keyword>